<name>A0A4Q2D3S5_9AGAR</name>
<feature type="compositionally biased region" description="Basic and acidic residues" evidence="1">
    <location>
        <begin position="27"/>
        <end position="37"/>
    </location>
</feature>
<evidence type="ECO:0000313" key="2">
    <source>
        <dbReference type="EMBL" id="RXW13136.1"/>
    </source>
</evidence>
<evidence type="ECO:0000256" key="1">
    <source>
        <dbReference type="SAM" id="MobiDB-lite"/>
    </source>
</evidence>
<reference evidence="2 3" key="1">
    <citation type="submission" date="2019-01" db="EMBL/GenBank/DDBJ databases">
        <title>Draft genome sequence of Psathyrella aberdarensis IHI B618.</title>
        <authorList>
            <person name="Buettner E."/>
            <person name="Kellner H."/>
        </authorList>
    </citation>
    <scope>NUCLEOTIDE SEQUENCE [LARGE SCALE GENOMIC DNA]</scope>
    <source>
        <strain evidence="2 3">IHI B618</strain>
    </source>
</reference>
<dbReference type="AlphaFoldDB" id="A0A4Q2D3S5"/>
<dbReference type="Proteomes" id="UP000290288">
    <property type="component" value="Unassembled WGS sequence"/>
</dbReference>
<protein>
    <submittedName>
        <fullName evidence="2">Uncharacterized protein</fullName>
    </submittedName>
</protein>
<keyword evidence="3" id="KW-1185">Reference proteome</keyword>
<organism evidence="2 3">
    <name type="scientific">Candolleomyces aberdarensis</name>
    <dbReference type="NCBI Taxonomy" id="2316362"/>
    <lineage>
        <taxon>Eukaryota</taxon>
        <taxon>Fungi</taxon>
        <taxon>Dikarya</taxon>
        <taxon>Basidiomycota</taxon>
        <taxon>Agaricomycotina</taxon>
        <taxon>Agaricomycetes</taxon>
        <taxon>Agaricomycetidae</taxon>
        <taxon>Agaricales</taxon>
        <taxon>Agaricineae</taxon>
        <taxon>Psathyrellaceae</taxon>
        <taxon>Candolleomyces</taxon>
    </lineage>
</organism>
<sequence length="187" mass="21563">MPQPKKHRSQKAKAEANRSKARKSYQKHRDNINERRRALYRQQNPRPSTPPPHTREADPPFDSSQYCIDRMNKIPAQLSDVTGKCPKCFLMQIYSDWLSDYADLPGSLRRVEEPLATVSKIHDSASKWHNMIYSAFGVGPELQEASKILNKVAEVMRWIEEIWIEIVQSPVELIAKHRAGKLLFQAA</sequence>
<feature type="compositionally biased region" description="Basic residues" evidence="1">
    <location>
        <begin position="1"/>
        <end position="11"/>
    </location>
</feature>
<gene>
    <name evidence="2" type="ORF">EST38_g12718</name>
</gene>
<dbReference type="EMBL" id="SDEE01001001">
    <property type="protein sequence ID" value="RXW13136.1"/>
    <property type="molecule type" value="Genomic_DNA"/>
</dbReference>
<feature type="region of interest" description="Disordered" evidence="1">
    <location>
        <begin position="1"/>
        <end position="64"/>
    </location>
</feature>
<accession>A0A4Q2D3S5</accession>
<dbReference type="OrthoDB" id="2654423at2759"/>
<evidence type="ECO:0000313" key="3">
    <source>
        <dbReference type="Proteomes" id="UP000290288"/>
    </source>
</evidence>
<proteinExistence type="predicted"/>
<comment type="caution">
    <text evidence="2">The sequence shown here is derived from an EMBL/GenBank/DDBJ whole genome shotgun (WGS) entry which is preliminary data.</text>
</comment>